<dbReference type="Pfam" id="PF00501">
    <property type="entry name" value="AMP-binding"/>
    <property type="match status" value="1"/>
</dbReference>
<dbReference type="Proteomes" id="UP001207582">
    <property type="component" value="Unassembled WGS sequence"/>
</dbReference>
<protein>
    <submittedName>
        <fullName evidence="3">AMP-binding protein</fullName>
    </submittedName>
</protein>
<accession>A0ABT3J7I1</accession>
<dbReference type="EMBL" id="JAPDOG010000022">
    <property type="protein sequence ID" value="MCW3783651.1"/>
    <property type="molecule type" value="Genomic_DNA"/>
</dbReference>
<evidence type="ECO:0000313" key="4">
    <source>
        <dbReference type="Proteomes" id="UP001207582"/>
    </source>
</evidence>
<dbReference type="InterPro" id="IPR000873">
    <property type="entry name" value="AMP-dep_synth/lig_dom"/>
</dbReference>
<dbReference type="PANTHER" id="PTHR43767">
    <property type="entry name" value="LONG-CHAIN-FATTY-ACID--COA LIGASE"/>
    <property type="match status" value="1"/>
</dbReference>
<name>A0ABT3J7I1_9RHOB</name>
<proteinExistence type="predicted"/>
<dbReference type="PANTHER" id="PTHR43767:SF10">
    <property type="entry name" value="SURFACTIN SYNTHASE SUBUNIT 1"/>
    <property type="match status" value="1"/>
</dbReference>
<keyword evidence="4" id="KW-1185">Reference proteome</keyword>
<dbReference type="Gene3D" id="3.40.50.12780">
    <property type="entry name" value="N-terminal domain of ligase-like"/>
    <property type="match status" value="1"/>
</dbReference>
<dbReference type="InterPro" id="IPR050237">
    <property type="entry name" value="ATP-dep_AMP-bd_enzyme"/>
</dbReference>
<dbReference type="Pfam" id="PF13193">
    <property type="entry name" value="AMP-binding_C"/>
    <property type="match status" value="1"/>
</dbReference>
<reference evidence="3 4" key="1">
    <citation type="submission" date="2022-10" db="EMBL/GenBank/DDBJ databases">
        <title>Defluviimonas sp. CAU 1641 isolated from mud.</title>
        <authorList>
            <person name="Kim W."/>
        </authorList>
    </citation>
    <scope>NUCLEOTIDE SEQUENCE [LARGE SCALE GENOMIC DNA]</scope>
    <source>
        <strain evidence="3 4">CAU 1641</strain>
    </source>
</reference>
<dbReference type="InterPro" id="IPR020845">
    <property type="entry name" value="AMP-binding_CS"/>
</dbReference>
<dbReference type="InterPro" id="IPR045851">
    <property type="entry name" value="AMP-bd_C_sf"/>
</dbReference>
<evidence type="ECO:0000313" key="3">
    <source>
        <dbReference type="EMBL" id="MCW3783651.1"/>
    </source>
</evidence>
<dbReference type="InterPro" id="IPR042099">
    <property type="entry name" value="ANL_N_sf"/>
</dbReference>
<dbReference type="Gene3D" id="3.30.300.30">
    <property type="match status" value="1"/>
</dbReference>
<sequence length="577" mass="64337">MNRDTSLEVKLTEALTAQGDFMFERLDHWAEVSGEKTFIYYGEDDMAISYADFARRSDAIAGNLVRLGIHKGDRVSVLSKNVLVSTLVMFGIWKAGAVYCPINFAFTGRLLSYQLNDTKPKLVITDGHLLPVVNEVAETLEEKPSVAVYNALEGAHDYLPEPPEPHALFPVIGWDDLTQDCAAPGVSLVFDDPANLIYTSGTTGPAKGVLQPHRWMVSYIFGLSSMVTRDDVIYNDLPMYHVGGAIANVCRAAWVGCEVAAWNRFSPDEFWGRIEQRGATTAILLDVMIPWLTKKPARDDDRRNSLNKVHMQPLSLQHHEFATRFGIDFVSSGFGQTESGASFWTVMEETAEGDGTPAELYRGYSHVQIREICQRHDMLLQPGAGVNRKGLMGKPMQFVEVSVRDENDMVCPPEVVGQLALRPRVPGILMHGYLGKAEATVSAFRNLWFHTGDAVLQGEDGQYYFVDRMGDRIRVRGENLSSFQVEDMINQHPGVQMCAALSVPSREGDEDEVVVFVVAMDAALDEKAIHDFAADTMPKYMRPAHVRIIADLPRTPTNKVEKYKLRKLITEEMAKMA</sequence>
<dbReference type="InterPro" id="IPR025110">
    <property type="entry name" value="AMP-bd_C"/>
</dbReference>
<gene>
    <name evidence="3" type="ORF">OM960_19115</name>
</gene>
<evidence type="ECO:0000259" key="1">
    <source>
        <dbReference type="Pfam" id="PF00501"/>
    </source>
</evidence>
<feature type="domain" description="AMP-dependent synthetase/ligase" evidence="1">
    <location>
        <begin position="26"/>
        <end position="434"/>
    </location>
</feature>
<dbReference type="RefSeq" id="WP_264773096.1">
    <property type="nucleotide sequence ID" value="NZ_JAPDOG010000022.1"/>
</dbReference>
<dbReference type="PROSITE" id="PS00455">
    <property type="entry name" value="AMP_BINDING"/>
    <property type="match status" value="1"/>
</dbReference>
<evidence type="ECO:0000259" key="2">
    <source>
        <dbReference type="Pfam" id="PF13193"/>
    </source>
</evidence>
<feature type="domain" description="AMP-binding enzyme C-terminal" evidence="2">
    <location>
        <begin position="484"/>
        <end position="559"/>
    </location>
</feature>
<organism evidence="3 4">
    <name type="scientific">Defluviimonas salinarum</name>
    <dbReference type="NCBI Taxonomy" id="2992147"/>
    <lineage>
        <taxon>Bacteria</taxon>
        <taxon>Pseudomonadati</taxon>
        <taxon>Pseudomonadota</taxon>
        <taxon>Alphaproteobacteria</taxon>
        <taxon>Rhodobacterales</taxon>
        <taxon>Paracoccaceae</taxon>
        <taxon>Albidovulum</taxon>
    </lineage>
</organism>
<dbReference type="SUPFAM" id="SSF56801">
    <property type="entry name" value="Acetyl-CoA synthetase-like"/>
    <property type="match status" value="1"/>
</dbReference>
<comment type="caution">
    <text evidence="3">The sequence shown here is derived from an EMBL/GenBank/DDBJ whole genome shotgun (WGS) entry which is preliminary data.</text>
</comment>